<dbReference type="RefSeq" id="WP_202653507.1">
    <property type="nucleotide sequence ID" value="NZ_JAESWB010000152.1"/>
</dbReference>
<keyword evidence="2" id="KW-1185">Reference proteome</keyword>
<dbReference type="EMBL" id="JAESWB010000152">
    <property type="protein sequence ID" value="MBL4952229.1"/>
    <property type="molecule type" value="Genomic_DNA"/>
</dbReference>
<sequence>FQLMCRAATLWCLASESERSNEVNKLIIDSLELDHAEAKCVADQIRRSAWWVSADEQAFAQLLDEGIKFRIHEKAMHAPSHT</sequence>
<organism evidence="1 2">
    <name type="scientific">Neobacillus paridis</name>
    <dbReference type="NCBI Taxonomy" id="2803862"/>
    <lineage>
        <taxon>Bacteria</taxon>
        <taxon>Bacillati</taxon>
        <taxon>Bacillota</taxon>
        <taxon>Bacilli</taxon>
        <taxon>Bacillales</taxon>
        <taxon>Bacillaceae</taxon>
        <taxon>Neobacillus</taxon>
    </lineage>
</organism>
<reference evidence="1 2" key="1">
    <citation type="submission" date="2021-01" db="EMBL/GenBank/DDBJ databases">
        <title>Genome public.</title>
        <authorList>
            <person name="Liu C."/>
            <person name="Sun Q."/>
        </authorList>
    </citation>
    <scope>NUCLEOTIDE SEQUENCE [LARGE SCALE GENOMIC DNA]</scope>
    <source>
        <strain evidence="1 2">YIM B02564</strain>
    </source>
</reference>
<accession>A0ABS1TNC5</accession>
<evidence type="ECO:0000313" key="2">
    <source>
        <dbReference type="Proteomes" id="UP000623967"/>
    </source>
</evidence>
<feature type="non-terminal residue" evidence="1">
    <location>
        <position position="1"/>
    </location>
</feature>
<name>A0ABS1TNC5_9BACI</name>
<evidence type="ECO:0000313" key="1">
    <source>
        <dbReference type="EMBL" id="MBL4952229.1"/>
    </source>
</evidence>
<dbReference type="Proteomes" id="UP000623967">
    <property type="component" value="Unassembled WGS sequence"/>
</dbReference>
<proteinExistence type="predicted"/>
<protein>
    <submittedName>
        <fullName evidence="1">Uncharacterized protein</fullName>
    </submittedName>
</protein>
<comment type="caution">
    <text evidence="1">The sequence shown here is derived from an EMBL/GenBank/DDBJ whole genome shotgun (WGS) entry which is preliminary data.</text>
</comment>
<gene>
    <name evidence="1" type="ORF">JK635_08405</name>
</gene>